<keyword evidence="3" id="KW-1185">Reference proteome</keyword>
<gene>
    <name evidence="2" type="ORF">SAMN02745165_00249</name>
</gene>
<name>A0A1M6BNT0_MALRU</name>
<protein>
    <submittedName>
        <fullName evidence="2">Uncharacterized protein</fullName>
    </submittedName>
</protein>
<evidence type="ECO:0000313" key="3">
    <source>
        <dbReference type="Proteomes" id="UP000184171"/>
    </source>
</evidence>
<dbReference type="OrthoDB" id="5402117at2"/>
<dbReference type="RefSeq" id="WP_072904928.1">
    <property type="nucleotide sequence ID" value="NZ_FQZT01000001.1"/>
</dbReference>
<keyword evidence="1" id="KW-0175">Coiled coil</keyword>
<dbReference type="AlphaFoldDB" id="A0A1M6BNT0"/>
<reference evidence="2 3" key="1">
    <citation type="submission" date="2016-11" db="EMBL/GenBank/DDBJ databases">
        <authorList>
            <person name="Jaros S."/>
            <person name="Januszkiewicz K."/>
            <person name="Wedrychowicz H."/>
        </authorList>
    </citation>
    <scope>NUCLEOTIDE SEQUENCE [LARGE SCALE GENOMIC DNA]</scope>
    <source>
        <strain evidence="2 3">DSM 5091</strain>
    </source>
</reference>
<evidence type="ECO:0000256" key="1">
    <source>
        <dbReference type="SAM" id="Coils"/>
    </source>
</evidence>
<accession>A0A1M6BNT0</accession>
<proteinExistence type="predicted"/>
<organism evidence="2 3">
    <name type="scientific">Malonomonas rubra DSM 5091</name>
    <dbReference type="NCBI Taxonomy" id="1122189"/>
    <lineage>
        <taxon>Bacteria</taxon>
        <taxon>Pseudomonadati</taxon>
        <taxon>Thermodesulfobacteriota</taxon>
        <taxon>Desulfuromonadia</taxon>
        <taxon>Desulfuromonadales</taxon>
        <taxon>Geopsychrobacteraceae</taxon>
        <taxon>Malonomonas</taxon>
    </lineage>
</organism>
<dbReference type="EMBL" id="FQZT01000001">
    <property type="protein sequence ID" value="SHI50389.1"/>
    <property type="molecule type" value="Genomic_DNA"/>
</dbReference>
<sequence length="104" mass="12007">MQNDEKKSTKLFRTAGSALNNISFRTNQYKQVVQKKIDLEALQKRIDQLHIELGKVVAEQYHAGQRDLLASKEVSRLLEKSTSLRRSAELLKEEIELIKNEKTP</sequence>
<feature type="coiled-coil region" evidence="1">
    <location>
        <begin position="32"/>
        <end position="101"/>
    </location>
</feature>
<evidence type="ECO:0000313" key="2">
    <source>
        <dbReference type="EMBL" id="SHI50389.1"/>
    </source>
</evidence>
<dbReference type="Proteomes" id="UP000184171">
    <property type="component" value="Unassembled WGS sequence"/>
</dbReference>